<evidence type="ECO:0000313" key="1">
    <source>
        <dbReference type="EMBL" id="RFU41670.1"/>
    </source>
</evidence>
<proteinExistence type="predicted"/>
<comment type="caution">
    <text evidence="1">The sequence shown here is derived from an EMBL/GenBank/DDBJ whole genome shotgun (WGS) entry which is preliminary data.</text>
</comment>
<keyword evidence="2" id="KW-1185">Reference proteome</keyword>
<sequence>MDDEILAGRKIAAIQRIREEFGGSLHDALDTLVQRYDQLRRLRPDQFAQDADTYWEGFYS</sequence>
<dbReference type="EMBL" id="QURH01000199">
    <property type="protein sequence ID" value="RFU41670.1"/>
    <property type="molecule type" value="Genomic_DNA"/>
</dbReference>
<accession>A0A372JNX5</accession>
<evidence type="ECO:0000313" key="2">
    <source>
        <dbReference type="Proteomes" id="UP000261811"/>
    </source>
</evidence>
<name>A0A372JNX5_9ACTN</name>
<dbReference type="Proteomes" id="UP000261811">
    <property type="component" value="Unassembled WGS sequence"/>
</dbReference>
<organism evidence="1 2">
    <name type="scientific">Actinomadura logoneensis</name>
    <dbReference type="NCBI Taxonomy" id="2293572"/>
    <lineage>
        <taxon>Bacteria</taxon>
        <taxon>Bacillati</taxon>
        <taxon>Actinomycetota</taxon>
        <taxon>Actinomycetes</taxon>
        <taxon>Streptosporangiales</taxon>
        <taxon>Thermomonosporaceae</taxon>
        <taxon>Actinomadura</taxon>
    </lineage>
</organism>
<dbReference type="AlphaFoldDB" id="A0A372JNX5"/>
<gene>
    <name evidence="1" type="ORF">DZF91_10610</name>
</gene>
<dbReference type="OrthoDB" id="4566307at2"/>
<reference evidence="1 2" key="1">
    <citation type="submission" date="2018-08" db="EMBL/GenBank/DDBJ databases">
        <title>Actinomadura jelena sp. nov., a novel Actinomycete isolated from soil in Chad.</title>
        <authorList>
            <person name="Shi L."/>
        </authorList>
    </citation>
    <scope>NUCLEOTIDE SEQUENCE [LARGE SCALE GENOMIC DNA]</scope>
    <source>
        <strain evidence="1 2">NEAU-G17</strain>
    </source>
</reference>
<protein>
    <submittedName>
        <fullName evidence="1">Uncharacterized protein</fullName>
    </submittedName>
</protein>